<feature type="domain" description="Methyltransferase type 11" evidence="2">
    <location>
        <begin position="38"/>
        <end position="117"/>
    </location>
</feature>
<dbReference type="Gene3D" id="3.40.50.150">
    <property type="entry name" value="Vaccinia Virus protein VP39"/>
    <property type="match status" value="1"/>
</dbReference>
<evidence type="ECO:0000313" key="4">
    <source>
        <dbReference type="Proteomes" id="UP000789390"/>
    </source>
</evidence>
<accession>A0A8J2RLQ5</accession>
<dbReference type="GO" id="GO:0008757">
    <property type="term" value="F:S-adenosylmethionine-dependent methyltransferase activity"/>
    <property type="evidence" value="ECO:0007669"/>
    <property type="project" value="InterPro"/>
</dbReference>
<dbReference type="EMBL" id="CAKKLH010000190">
    <property type="protein sequence ID" value="CAH0105511.1"/>
    <property type="molecule type" value="Genomic_DNA"/>
</dbReference>
<dbReference type="Proteomes" id="UP000789390">
    <property type="component" value="Unassembled WGS sequence"/>
</dbReference>
<evidence type="ECO:0000256" key="1">
    <source>
        <dbReference type="SAM" id="Phobius"/>
    </source>
</evidence>
<dbReference type="Pfam" id="PF08241">
    <property type="entry name" value="Methyltransf_11"/>
    <property type="match status" value="1"/>
</dbReference>
<proteinExistence type="predicted"/>
<dbReference type="AlphaFoldDB" id="A0A8J2RLQ5"/>
<feature type="transmembrane region" description="Helical" evidence="1">
    <location>
        <begin position="17"/>
        <end position="37"/>
    </location>
</feature>
<reference evidence="3" key="1">
    <citation type="submission" date="2021-11" db="EMBL/GenBank/DDBJ databases">
        <authorList>
            <person name="Schell T."/>
        </authorList>
    </citation>
    <scope>NUCLEOTIDE SEQUENCE</scope>
    <source>
        <strain evidence="3">M5</strain>
    </source>
</reference>
<dbReference type="InterPro" id="IPR013216">
    <property type="entry name" value="Methyltransf_11"/>
</dbReference>
<evidence type="ECO:0000313" key="3">
    <source>
        <dbReference type="EMBL" id="CAH0105511.1"/>
    </source>
</evidence>
<dbReference type="SUPFAM" id="SSF53335">
    <property type="entry name" value="S-adenosyl-L-methionine-dependent methyltransferases"/>
    <property type="match status" value="1"/>
</dbReference>
<keyword evidence="1" id="KW-0812">Transmembrane</keyword>
<protein>
    <recommendedName>
        <fullName evidence="2">Methyltransferase type 11 domain-containing protein</fullName>
    </recommendedName>
</protein>
<keyword evidence="4" id="KW-1185">Reference proteome</keyword>
<dbReference type="OrthoDB" id="6330736at2759"/>
<sequence>MAQVKKSNSSCLSEEKWYFLLFVFIGLILMAPSGLILRPCGCTNIDAVDSSKDMLALSNKKQLYKKFYVSLLGGQHKAPVQDETYDAIIASGTFAPGHLNSDAFGDLIRIAKPGAIITWSMRSDYGPSSPKFVNFDAEVEDLVKNGVWRHHVPRRTIESYLLGSDGYIYTMKKI</sequence>
<keyword evidence="1" id="KW-1133">Transmembrane helix</keyword>
<organism evidence="3 4">
    <name type="scientific">Daphnia galeata</name>
    <dbReference type="NCBI Taxonomy" id="27404"/>
    <lineage>
        <taxon>Eukaryota</taxon>
        <taxon>Metazoa</taxon>
        <taxon>Ecdysozoa</taxon>
        <taxon>Arthropoda</taxon>
        <taxon>Crustacea</taxon>
        <taxon>Branchiopoda</taxon>
        <taxon>Diplostraca</taxon>
        <taxon>Cladocera</taxon>
        <taxon>Anomopoda</taxon>
        <taxon>Daphniidae</taxon>
        <taxon>Daphnia</taxon>
    </lineage>
</organism>
<keyword evidence="1" id="KW-0472">Membrane</keyword>
<comment type="caution">
    <text evidence="3">The sequence shown here is derived from an EMBL/GenBank/DDBJ whole genome shotgun (WGS) entry which is preliminary data.</text>
</comment>
<gene>
    <name evidence="3" type="ORF">DGAL_LOCUS8566</name>
</gene>
<name>A0A8J2RLQ5_9CRUS</name>
<dbReference type="InterPro" id="IPR029063">
    <property type="entry name" value="SAM-dependent_MTases_sf"/>
</dbReference>
<evidence type="ECO:0000259" key="2">
    <source>
        <dbReference type="Pfam" id="PF08241"/>
    </source>
</evidence>